<keyword evidence="3" id="KW-1185">Reference proteome</keyword>
<gene>
    <name evidence="2" type="ORF">L484_001776</name>
</gene>
<protein>
    <submittedName>
        <fullName evidence="2">Uncharacterized protein</fullName>
    </submittedName>
</protein>
<sequence length="94" mass="9959">MENHSDLQANNHNDQRDGAIGDANAVKLVLVLGDPPESASRGGVELEKEGNEEEKENVGDGSSGGEENGVVGGDVKEKRKEDEIECVEAALERS</sequence>
<feature type="region of interest" description="Disordered" evidence="1">
    <location>
        <begin position="1"/>
        <end position="20"/>
    </location>
</feature>
<dbReference type="EMBL" id="KE343694">
    <property type="protein sequence ID" value="EXB38494.1"/>
    <property type="molecule type" value="Genomic_DNA"/>
</dbReference>
<accession>W9QJG9</accession>
<feature type="compositionally biased region" description="Gly residues" evidence="1">
    <location>
        <begin position="61"/>
        <end position="72"/>
    </location>
</feature>
<dbReference type="AlphaFoldDB" id="W9QJG9"/>
<reference evidence="3" key="1">
    <citation type="submission" date="2013-01" db="EMBL/GenBank/DDBJ databases">
        <title>Draft Genome Sequence of a Mulberry Tree, Morus notabilis C.K. Schneid.</title>
        <authorList>
            <person name="He N."/>
            <person name="Zhao S."/>
        </authorList>
    </citation>
    <scope>NUCLEOTIDE SEQUENCE</scope>
</reference>
<feature type="region of interest" description="Disordered" evidence="1">
    <location>
        <begin position="31"/>
        <end position="83"/>
    </location>
</feature>
<organism evidence="2 3">
    <name type="scientific">Morus notabilis</name>
    <dbReference type="NCBI Taxonomy" id="981085"/>
    <lineage>
        <taxon>Eukaryota</taxon>
        <taxon>Viridiplantae</taxon>
        <taxon>Streptophyta</taxon>
        <taxon>Embryophyta</taxon>
        <taxon>Tracheophyta</taxon>
        <taxon>Spermatophyta</taxon>
        <taxon>Magnoliopsida</taxon>
        <taxon>eudicotyledons</taxon>
        <taxon>Gunneridae</taxon>
        <taxon>Pentapetalae</taxon>
        <taxon>rosids</taxon>
        <taxon>fabids</taxon>
        <taxon>Rosales</taxon>
        <taxon>Moraceae</taxon>
        <taxon>Moreae</taxon>
        <taxon>Morus</taxon>
    </lineage>
</organism>
<dbReference type="Proteomes" id="UP000030645">
    <property type="component" value="Unassembled WGS sequence"/>
</dbReference>
<feature type="compositionally biased region" description="Polar residues" evidence="1">
    <location>
        <begin position="1"/>
        <end position="12"/>
    </location>
</feature>
<evidence type="ECO:0000256" key="1">
    <source>
        <dbReference type="SAM" id="MobiDB-lite"/>
    </source>
</evidence>
<name>W9QJG9_9ROSA</name>
<evidence type="ECO:0000313" key="2">
    <source>
        <dbReference type="EMBL" id="EXB38494.1"/>
    </source>
</evidence>
<proteinExistence type="predicted"/>
<evidence type="ECO:0000313" key="3">
    <source>
        <dbReference type="Proteomes" id="UP000030645"/>
    </source>
</evidence>